<sequence length="590" mass="67681">MNTLIRFRSKRKMRIPKLVNDQGMVFESDEDICAQLRREFIVSSSASNVNEFTENVDSYCLDYLIDNPDYEFKKVTTTEIEEAIAYVKKSKDSSGSVPRYIYKQFSGALSVPLAKIFNSILTNSSIPSSLKNSNCTPLYKGRGRYTSSSSYRAIYGLSFITKVFERIIYLRLLSMVEDELLDNQHGFRSKRSCETAVAQFTQSVFNAIDNTRGKVIAVFVDFSKAFDTVKHSLLVLKLIKKFSSKVEPYMAKLLQNYLAGRKFNIENGEFTSDFFTSQALSFFINDIGDAISLSFVLYADDLVFLFNATDLDAGLAEIEKCYYELIEWCEVNSLQVNQSKTKAMLFHKANDFKSKGLLGKQVELRGDKIDVVESFKYLGVIVDSNLTFSEHYKHVECKMNIALGKMYSLRRFFNEDIVKTFISCYVVSIPDYCLSLWSVQKDRQLEKLQVKINRFLVTYFLNSNEKKVGRKWDCASDSMGDLFVKINLLTIVERRKLALLSFVPKCKKIDSMVDWFSPSDLRRSSEHEITSLKVTRASSSCYQRSIKWSATLNWNSFVQKVVPQGDWCLGHFINVCCEKLISMRSGDFVT</sequence>
<organism evidence="2 3">
    <name type="scientific">Orchesella dallaii</name>
    <dbReference type="NCBI Taxonomy" id="48710"/>
    <lineage>
        <taxon>Eukaryota</taxon>
        <taxon>Metazoa</taxon>
        <taxon>Ecdysozoa</taxon>
        <taxon>Arthropoda</taxon>
        <taxon>Hexapoda</taxon>
        <taxon>Collembola</taxon>
        <taxon>Entomobryomorpha</taxon>
        <taxon>Entomobryoidea</taxon>
        <taxon>Orchesellidae</taxon>
        <taxon>Orchesellinae</taxon>
        <taxon>Orchesella</taxon>
    </lineage>
</organism>
<name>A0ABP1R6E5_9HEXA</name>
<evidence type="ECO:0000313" key="3">
    <source>
        <dbReference type="Proteomes" id="UP001642540"/>
    </source>
</evidence>
<reference evidence="2 3" key="1">
    <citation type="submission" date="2024-08" db="EMBL/GenBank/DDBJ databases">
        <authorList>
            <person name="Cucini C."/>
            <person name="Frati F."/>
        </authorList>
    </citation>
    <scope>NUCLEOTIDE SEQUENCE [LARGE SCALE GENOMIC DNA]</scope>
</reference>
<evidence type="ECO:0000259" key="1">
    <source>
        <dbReference type="PROSITE" id="PS50878"/>
    </source>
</evidence>
<dbReference type="SUPFAM" id="SSF56672">
    <property type="entry name" value="DNA/RNA polymerases"/>
    <property type="match status" value="1"/>
</dbReference>
<evidence type="ECO:0000313" key="2">
    <source>
        <dbReference type="EMBL" id="CAL8117527.1"/>
    </source>
</evidence>
<protein>
    <recommendedName>
        <fullName evidence="1">Reverse transcriptase domain-containing protein</fullName>
    </recommendedName>
</protein>
<dbReference type="Pfam" id="PF00078">
    <property type="entry name" value="RVT_1"/>
    <property type="match status" value="1"/>
</dbReference>
<comment type="caution">
    <text evidence="2">The sequence shown here is derived from an EMBL/GenBank/DDBJ whole genome shotgun (WGS) entry which is preliminary data.</text>
</comment>
<feature type="domain" description="Reverse transcriptase" evidence="1">
    <location>
        <begin position="119"/>
        <end position="382"/>
    </location>
</feature>
<accession>A0ABP1R6E5</accession>
<dbReference type="Proteomes" id="UP001642540">
    <property type="component" value="Unassembled WGS sequence"/>
</dbReference>
<dbReference type="InterPro" id="IPR000477">
    <property type="entry name" value="RT_dom"/>
</dbReference>
<dbReference type="PROSITE" id="PS50878">
    <property type="entry name" value="RT_POL"/>
    <property type="match status" value="1"/>
</dbReference>
<dbReference type="EMBL" id="CAXLJM020000054">
    <property type="protein sequence ID" value="CAL8117527.1"/>
    <property type="molecule type" value="Genomic_DNA"/>
</dbReference>
<dbReference type="PANTHER" id="PTHR33332">
    <property type="entry name" value="REVERSE TRANSCRIPTASE DOMAIN-CONTAINING PROTEIN"/>
    <property type="match status" value="1"/>
</dbReference>
<dbReference type="InterPro" id="IPR043502">
    <property type="entry name" value="DNA/RNA_pol_sf"/>
</dbReference>
<dbReference type="CDD" id="cd01650">
    <property type="entry name" value="RT_nLTR_like"/>
    <property type="match status" value="1"/>
</dbReference>
<keyword evidence="3" id="KW-1185">Reference proteome</keyword>
<gene>
    <name evidence="2" type="ORF">ODALV1_LOCUS17736</name>
</gene>
<proteinExistence type="predicted"/>